<organism evidence="3 4">
    <name type="scientific">Plasmodium vinckei vinckei</name>
    <dbReference type="NCBI Taxonomy" id="54757"/>
    <lineage>
        <taxon>Eukaryota</taxon>
        <taxon>Sar</taxon>
        <taxon>Alveolata</taxon>
        <taxon>Apicomplexa</taxon>
        <taxon>Aconoidasida</taxon>
        <taxon>Haemosporida</taxon>
        <taxon>Plasmodiidae</taxon>
        <taxon>Plasmodium</taxon>
        <taxon>Plasmodium (Vinckeia)</taxon>
    </lineage>
</organism>
<evidence type="ECO:0000313" key="4">
    <source>
        <dbReference type="Proteomes" id="UP000290582"/>
    </source>
</evidence>
<gene>
    <name evidence="3" type="ORF">PVVCY_1404450</name>
</gene>
<dbReference type="EMBL" id="LR215070">
    <property type="protein sequence ID" value="VEV59200.1"/>
    <property type="molecule type" value="Genomic_DNA"/>
</dbReference>
<dbReference type="KEGG" id="pvv:PVVCY_1404450"/>
<sequence length="777" mass="91520">MDTENKFIEDSKSKECELDEIANLENDISEINGKLNASINNSINAGSKYEEINKEETANASDYNYIDQINNIKREENEVNDNYNFENTQEYNLKNSTYINEKKNIEEDNEIHINDMSENNYKDEENDKHNENNKNNAYNGISNFNNTDKNVCDEINGDNQNPEKMQMKIKNLLKLIEILKDQINQKDQELYQIEVDMKMRNGKSEDNSLSIEDDGISEKKESNIFINKMKKILISQNDEIILLNEELKKKNKEIFYLNEENIIKDEKLIELKKEIEENYLHLKEYKNVQSMMQMDANNKLYSAESYLSATNKKLLENNIDIKEKKLNIEKQKKVIKELYNQLNKKDDQIIELRRVIESVELNNNRDIIKYKENNIDLINRLRLNASLMNSQKIEIENMHINYKQLEEELKNKDNELKKLHNIILTKDDENSKIIQDMNRLKFDMEIKNIDLLNIKKKIKGVKKECSINLQKQKDRFTEVINEIYKEKDEIIKKHSEEMSKAVSLYNEVVCVNDNLKDEINTLKDEILKKECEIEKLQDRLIDYEAKLLVYENNNEVKMLKKNEGHLSMLLNKHIRKNEELVNTNFLLQKSTLENNNLEEKILELRGAIYRKDHEIKSLHEQNRKKKNSSSNSNADKHIMEIYGEVNNDNNSIKNGDNINDININNSYSDEVCSAYASKKVSEKNNNRSVIIQNENINPQLNDTSNTVEDDPIYATLCELLNCNKENNSLFKINKISDKIYMINDKKVFINFINGELYAENDGYPVKIQDYLAQNLEY</sequence>
<dbReference type="Proteomes" id="UP000290582">
    <property type="component" value="Chromosome PVVCY_14"/>
</dbReference>
<feature type="coiled-coil region" evidence="1">
    <location>
        <begin position="169"/>
        <end position="196"/>
    </location>
</feature>
<accession>A0A449C0E1</accession>
<feature type="coiled-coil region" evidence="1">
    <location>
        <begin position="505"/>
        <end position="553"/>
    </location>
</feature>
<dbReference type="OrthoDB" id="386058at2759"/>
<dbReference type="RefSeq" id="XP_008622807.1">
    <property type="nucleotide sequence ID" value="XM_008624585.1"/>
</dbReference>
<dbReference type="AlphaFoldDB" id="A0A449C0E1"/>
<evidence type="ECO:0000256" key="1">
    <source>
        <dbReference type="SAM" id="Coils"/>
    </source>
</evidence>
<protein>
    <submittedName>
        <fullName evidence="3">Uncharacterized protein</fullName>
    </submittedName>
</protein>
<proteinExistence type="predicted"/>
<keyword evidence="1" id="KW-0175">Coiled coil</keyword>
<name>A0A449C0E1_PLAVN</name>
<reference evidence="3 4" key="1">
    <citation type="submission" date="2019-01" db="EMBL/GenBank/DDBJ databases">
        <authorList>
            <person name="Ramaprasad A."/>
        </authorList>
    </citation>
    <scope>NUCLEOTIDE SEQUENCE [LARGE SCALE GENOMIC DNA]</scope>
</reference>
<feature type="coiled-coil region" evidence="1">
    <location>
        <begin position="14"/>
        <end position="41"/>
    </location>
</feature>
<feature type="coiled-coil region" evidence="1">
    <location>
        <begin position="311"/>
        <end position="362"/>
    </location>
</feature>
<feature type="coiled-coil region" evidence="1">
    <location>
        <begin position="388"/>
        <end position="422"/>
    </location>
</feature>
<feature type="region of interest" description="Disordered" evidence="2">
    <location>
        <begin position="616"/>
        <end position="636"/>
    </location>
</feature>
<dbReference type="VEuPathDB" id="PlasmoDB:PVVCY_1404450"/>
<dbReference type="GeneID" id="19959109"/>
<evidence type="ECO:0000256" key="2">
    <source>
        <dbReference type="SAM" id="MobiDB-lite"/>
    </source>
</evidence>
<evidence type="ECO:0000313" key="3">
    <source>
        <dbReference type="EMBL" id="VEV59200.1"/>
    </source>
</evidence>